<organism evidence="2 3">
    <name type="scientific">Helicobacter hepaticus (strain ATCC 51449 / 3B1)</name>
    <dbReference type="NCBI Taxonomy" id="235279"/>
    <lineage>
        <taxon>Bacteria</taxon>
        <taxon>Pseudomonadati</taxon>
        <taxon>Campylobacterota</taxon>
        <taxon>Epsilonproteobacteria</taxon>
        <taxon>Campylobacterales</taxon>
        <taxon>Helicobacteraceae</taxon>
        <taxon>Helicobacter</taxon>
    </lineage>
</organism>
<feature type="chain" id="PRO_5004292506" description="Outer membrane protein beta-barrel domain-containing protein" evidence="1">
    <location>
        <begin position="27"/>
        <end position="271"/>
    </location>
</feature>
<keyword evidence="3" id="KW-1185">Reference proteome</keyword>
<dbReference type="KEGG" id="hhe:HH_1522"/>
<gene>
    <name evidence="2" type="ordered locus">HH_1522</name>
</gene>
<evidence type="ECO:0000313" key="2">
    <source>
        <dbReference type="EMBL" id="AAP78119.1"/>
    </source>
</evidence>
<dbReference type="HOGENOM" id="CLU_996662_0_0_7"/>
<feature type="signal peptide" evidence="1">
    <location>
        <begin position="1"/>
        <end position="26"/>
    </location>
</feature>
<evidence type="ECO:0000256" key="1">
    <source>
        <dbReference type="SAM" id="SignalP"/>
    </source>
</evidence>
<reference evidence="2 3" key="1">
    <citation type="journal article" date="2003" name="Proc. Natl. Acad. Sci. U.S.A.">
        <title>The complete genome sequence of the carcinogenic bacterium Helicobacter hepaticus.</title>
        <authorList>
            <person name="Suerbaum S."/>
            <person name="Josenhans C."/>
            <person name="Sterzenbach T."/>
            <person name="Drescher B."/>
            <person name="Brandt P."/>
            <person name="Bell M."/>
            <person name="Droege M."/>
            <person name="Fartmann B."/>
            <person name="Fischer H.-P."/>
            <person name="Ge Z."/>
            <person name="Hoerster A."/>
            <person name="Holland R."/>
            <person name="Klein K."/>
            <person name="Koenig J."/>
            <person name="Macko L."/>
            <person name="Mendz G.L."/>
            <person name="Nyakatura G."/>
            <person name="Schauer D.B."/>
            <person name="Shen Z."/>
            <person name="Weber J."/>
            <person name="Frosch M."/>
            <person name="Fox J.G."/>
        </authorList>
    </citation>
    <scope>NUCLEOTIDE SEQUENCE [LARGE SCALE GENOMIC DNA]</scope>
    <source>
        <strain evidence="3">ATCC 51449 / 3B1</strain>
    </source>
</reference>
<sequence>MNCLIKLKYCCLILLLCCGLCANVWAYKCSDTSCDDLRIGLGVYYGDMNASSNPKATSYGGYIPVSVGKHWRWFGIGADFLGGISHSQIEGSLIGANAPAKDIGNFVSAKPRVGINLGSLENPLFISVIVPLEVYDFRIQKGNHLQSAFVFIGGSISGRKSLNKAALEYGLSYSYAVGSNQGHTFKYQGTGDSGRLNIDGGSLWEGSLGIVFGKNMAQSYEKSPVYYTKLKVRYFDLNAGSSKNTTPAFTYPATKNLVAMLEFGVSLDFRY</sequence>
<evidence type="ECO:0008006" key="4">
    <source>
        <dbReference type="Google" id="ProtNLM"/>
    </source>
</evidence>
<dbReference type="EMBL" id="AE017125">
    <property type="protein sequence ID" value="AAP78119.1"/>
    <property type="molecule type" value="Genomic_DNA"/>
</dbReference>
<dbReference type="OrthoDB" id="5329653at2"/>
<accession>Q7VG03</accession>
<proteinExistence type="predicted"/>
<dbReference type="RefSeq" id="WP_011116362.1">
    <property type="nucleotide sequence ID" value="NC_004917.1"/>
</dbReference>
<protein>
    <recommendedName>
        <fullName evidence="4">Outer membrane protein beta-barrel domain-containing protein</fullName>
    </recommendedName>
</protein>
<dbReference type="Proteomes" id="UP000002495">
    <property type="component" value="Chromosome"/>
</dbReference>
<dbReference type="STRING" id="235279.HH_1522"/>
<evidence type="ECO:0000313" key="3">
    <source>
        <dbReference type="Proteomes" id="UP000002495"/>
    </source>
</evidence>
<dbReference type="AlphaFoldDB" id="Q7VG03"/>
<name>Q7VG03_HELHP</name>
<keyword evidence="1" id="KW-0732">Signal</keyword>